<evidence type="ECO:0000313" key="4">
    <source>
        <dbReference type="Proteomes" id="UP000499080"/>
    </source>
</evidence>
<accession>A0A4Y2MVA1</accession>
<dbReference type="AlphaFoldDB" id="A0A4Y2MVA1"/>
<sequence>MSHVPAQVYKSVNRSKRSRDGQGRNRWEESSIPGEDLSTHTRSSSETEAMVFPLSCGGASQRVSCCIFTTLDFLSRRRSRNQAMRQSQIKGLSGKKRNHKDLHCNEKLVGERKKKCADLVAGPRQQEPKVAG</sequence>
<organism evidence="2 4">
    <name type="scientific">Araneus ventricosus</name>
    <name type="common">Orbweaver spider</name>
    <name type="synonym">Epeira ventricosa</name>
    <dbReference type="NCBI Taxonomy" id="182803"/>
    <lineage>
        <taxon>Eukaryota</taxon>
        <taxon>Metazoa</taxon>
        <taxon>Ecdysozoa</taxon>
        <taxon>Arthropoda</taxon>
        <taxon>Chelicerata</taxon>
        <taxon>Arachnida</taxon>
        <taxon>Araneae</taxon>
        <taxon>Araneomorphae</taxon>
        <taxon>Entelegynae</taxon>
        <taxon>Araneoidea</taxon>
        <taxon>Araneidae</taxon>
        <taxon>Araneus</taxon>
    </lineage>
</organism>
<gene>
    <name evidence="2" type="ORF">AVEN_22367_1</name>
    <name evidence="3" type="ORF">AVEN_90180_1</name>
</gene>
<evidence type="ECO:0000313" key="3">
    <source>
        <dbReference type="EMBL" id="GBN30316.1"/>
    </source>
</evidence>
<feature type="compositionally biased region" description="Basic and acidic residues" evidence="1">
    <location>
        <begin position="18"/>
        <end position="29"/>
    </location>
</feature>
<name>A0A4Y2MVA1_ARAVE</name>
<feature type="region of interest" description="Disordered" evidence="1">
    <location>
        <begin position="78"/>
        <end position="105"/>
    </location>
</feature>
<evidence type="ECO:0000256" key="1">
    <source>
        <dbReference type="SAM" id="MobiDB-lite"/>
    </source>
</evidence>
<dbReference type="Proteomes" id="UP000499080">
    <property type="component" value="Unassembled WGS sequence"/>
</dbReference>
<dbReference type="EMBL" id="BGPR01124690">
    <property type="protein sequence ID" value="GBN30290.1"/>
    <property type="molecule type" value="Genomic_DNA"/>
</dbReference>
<keyword evidence="4" id="KW-1185">Reference proteome</keyword>
<feature type="region of interest" description="Disordered" evidence="1">
    <location>
        <begin position="1"/>
        <end position="44"/>
    </location>
</feature>
<reference evidence="2 4" key="1">
    <citation type="journal article" date="2019" name="Sci. Rep.">
        <title>Orb-weaving spider Araneus ventricosus genome elucidates the spidroin gene catalogue.</title>
        <authorList>
            <person name="Kono N."/>
            <person name="Nakamura H."/>
            <person name="Ohtoshi R."/>
            <person name="Moran D.A.P."/>
            <person name="Shinohara A."/>
            <person name="Yoshida Y."/>
            <person name="Fujiwara M."/>
            <person name="Mori M."/>
            <person name="Tomita M."/>
            <person name="Arakawa K."/>
        </authorList>
    </citation>
    <scope>NUCLEOTIDE SEQUENCE [LARGE SCALE GENOMIC DNA]</scope>
</reference>
<evidence type="ECO:0000313" key="2">
    <source>
        <dbReference type="EMBL" id="GBN30290.1"/>
    </source>
</evidence>
<protein>
    <submittedName>
        <fullName evidence="2">Uncharacterized protein</fullName>
    </submittedName>
</protein>
<comment type="caution">
    <text evidence="2">The sequence shown here is derived from an EMBL/GenBank/DDBJ whole genome shotgun (WGS) entry which is preliminary data.</text>
</comment>
<dbReference type="EMBL" id="BGPR01124697">
    <property type="protein sequence ID" value="GBN30316.1"/>
    <property type="molecule type" value="Genomic_DNA"/>
</dbReference>
<feature type="compositionally biased region" description="Polar residues" evidence="1">
    <location>
        <begin position="81"/>
        <end position="90"/>
    </location>
</feature>
<proteinExistence type="predicted"/>